<evidence type="ECO:0000256" key="1">
    <source>
        <dbReference type="SAM" id="MobiDB-lite"/>
    </source>
</evidence>
<feature type="region of interest" description="Disordered" evidence="1">
    <location>
        <begin position="150"/>
        <end position="169"/>
    </location>
</feature>
<reference evidence="2 3" key="1">
    <citation type="submission" date="2016-11" db="EMBL/GenBank/DDBJ databases">
        <authorList>
            <person name="Jaros S."/>
            <person name="Januszkiewicz K."/>
            <person name="Wedrychowicz H."/>
        </authorList>
    </citation>
    <scope>NUCLEOTIDE SEQUENCE [LARGE SCALE GENOMIC DNA]</scope>
    <source>
        <strain evidence="2 3">GAS242</strain>
    </source>
</reference>
<name>A0A1M5IDQ0_9BRAD</name>
<evidence type="ECO:0000313" key="2">
    <source>
        <dbReference type="EMBL" id="SHG26209.1"/>
    </source>
</evidence>
<dbReference type="AlphaFoldDB" id="A0A1M5IDQ0"/>
<dbReference type="EMBL" id="LT670818">
    <property type="protein sequence ID" value="SHG26209.1"/>
    <property type="molecule type" value="Genomic_DNA"/>
</dbReference>
<organism evidence="2 3">
    <name type="scientific">Bradyrhizobium erythrophlei</name>
    <dbReference type="NCBI Taxonomy" id="1437360"/>
    <lineage>
        <taxon>Bacteria</taxon>
        <taxon>Pseudomonadati</taxon>
        <taxon>Pseudomonadota</taxon>
        <taxon>Alphaproteobacteria</taxon>
        <taxon>Hyphomicrobiales</taxon>
        <taxon>Nitrobacteraceae</taxon>
        <taxon>Bradyrhizobium</taxon>
    </lineage>
</organism>
<protein>
    <submittedName>
        <fullName evidence="2">Uncharacterized protein</fullName>
    </submittedName>
</protein>
<proteinExistence type="predicted"/>
<gene>
    <name evidence="2" type="ORF">SAMN05444169_1487</name>
</gene>
<accession>A0A1M5IDQ0</accession>
<dbReference type="Proteomes" id="UP000190675">
    <property type="component" value="Chromosome I"/>
</dbReference>
<sequence length="169" mass="18767">MNRTRHSISIPDHCGCSRSVAAEPLHSIDDVHARPARSLTRARRLCVAALMFAFVPPAHAADRFTKLSGAQIAATLGGRQFTEEVRRDIYQKDGTLRRYEMGRARLGTWRIRGSEICIDFGNDGDTNCFEIWLQGNNVVMQRDAEDNYPEKGILEKPTDATPAVAGAQP</sequence>
<evidence type="ECO:0000313" key="3">
    <source>
        <dbReference type="Proteomes" id="UP000190675"/>
    </source>
</evidence>